<dbReference type="PRINTS" id="PR00907">
    <property type="entry name" value="THRMBOMODULN"/>
</dbReference>
<dbReference type="GO" id="GO:0030424">
    <property type="term" value="C:axon"/>
    <property type="evidence" value="ECO:0007669"/>
    <property type="project" value="TreeGrafter"/>
</dbReference>
<evidence type="ECO:0000256" key="12">
    <source>
        <dbReference type="ARBA" id="ARBA00023157"/>
    </source>
</evidence>
<comment type="caution">
    <text evidence="15">Lacks conserved residue(s) required for the propagation of feature annotation.</text>
</comment>
<feature type="domain" description="Ig-like" evidence="17">
    <location>
        <begin position="1783"/>
        <end position="1867"/>
    </location>
</feature>
<feature type="domain" description="Ig-like" evidence="17">
    <location>
        <begin position="386"/>
        <end position="473"/>
    </location>
</feature>
<dbReference type="PROSITE" id="PS00010">
    <property type="entry name" value="ASX_HYDROXYL"/>
    <property type="match status" value="5"/>
</dbReference>
<dbReference type="PROSITE" id="PS50835">
    <property type="entry name" value="IG_LIKE"/>
    <property type="match status" value="26"/>
</dbReference>
<accession>A0A9N7U441</accession>
<keyword evidence="13" id="KW-0325">Glycoprotein</keyword>
<dbReference type="FunFam" id="2.60.40.10:FF:000032">
    <property type="entry name" value="palladin isoform X1"/>
    <property type="match status" value="7"/>
</dbReference>
<evidence type="ECO:0000256" key="14">
    <source>
        <dbReference type="ARBA" id="ARBA00023319"/>
    </source>
</evidence>
<dbReference type="InterPro" id="IPR013783">
    <property type="entry name" value="Ig-like_fold"/>
</dbReference>
<dbReference type="Pfam" id="PF07679">
    <property type="entry name" value="I-set"/>
    <property type="match status" value="16"/>
</dbReference>
<keyword evidence="14" id="KW-0393">Immunoglobulin domain</keyword>
<dbReference type="FunFam" id="2.60.40.10:FF:000328">
    <property type="entry name" value="CLUMA_CG000981, isoform A"/>
    <property type="match status" value="1"/>
</dbReference>
<evidence type="ECO:0000259" key="17">
    <source>
        <dbReference type="PROSITE" id="PS50835"/>
    </source>
</evidence>
<feature type="domain" description="Ig-like" evidence="17">
    <location>
        <begin position="116"/>
        <end position="202"/>
    </location>
</feature>
<dbReference type="InterPro" id="IPR026823">
    <property type="entry name" value="cEGF"/>
</dbReference>
<evidence type="ECO:0000256" key="9">
    <source>
        <dbReference type="ARBA" id="ARBA00022737"/>
    </source>
</evidence>
<dbReference type="GO" id="GO:0050808">
    <property type="term" value="P:synapse organization"/>
    <property type="evidence" value="ECO:0007669"/>
    <property type="project" value="TreeGrafter"/>
</dbReference>
<dbReference type="Gene3D" id="2.10.25.10">
    <property type="entry name" value="Laminin"/>
    <property type="match status" value="8"/>
</dbReference>
<evidence type="ECO:0008006" key="21">
    <source>
        <dbReference type="Google" id="ProtNLM"/>
    </source>
</evidence>
<dbReference type="PANTHER" id="PTHR45080:SF34">
    <property type="entry name" value="MYOSIN LIGHT CHAIN KINASE, SMOOTH MUSCLE-LIKE"/>
    <property type="match status" value="1"/>
</dbReference>
<evidence type="ECO:0000313" key="20">
    <source>
        <dbReference type="Proteomes" id="UP001153269"/>
    </source>
</evidence>
<protein>
    <recommendedName>
        <fullName evidence="21">Hemicentin 2</fullName>
    </recommendedName>
</protein>
<feature type="domain" description="Ig-like" evidence="17">
    <location>
        <begin position="303"/>
        <end position="381"/>
    </location>
</feature>
<feature type="domain" description="EGF-like" evidence="16">
    <location>
        <begin position="2885"/>
        <end position="2924"/>
    </location>
</feature>
<dbReference type="PROSITE" id="PS01187">
    <property type="entry name" value="EGF_CA"/>
    <property type="match status" value="4"/>
</dbReference>
<dbReference type="GO" id="GO:0005509">
    <property type="term" value="F:calcium ion binding"/>
    <property type="evidence" value="ECO:0007669"/>
    <property type="project" value="InterPro"/>
</dbReference>
<dbReference type="SUPFAM" id="SSF54511">
    <property type="entry name" value="GFP-like"/>
    <property type="match status" value="1"/>
</dbReference>
<keyword evidence="9" id="KW-0677">Repeat</keyword>
<feature type="domain" description="Nidogen G2 beta-barrel" evidence="18">
    <location>
        <begin position="2566"/>
        <end position="2788"/>
    </location>
</feature>
<dbReference type="InterPro" id="IPR003598">
    <property type="entry name" value="Ig_sub2"/>
</dbReference>
<dbReference type="InterPro" id="IPR007110">
    <property type="entry name" value="Ig-like_dom"/>
</dbReference>
<dbReference type="PROSITE" id="PS50026">
    <property type="entry name" value="EGF_3"/>
    <property type="match status" value="5"/>
</dbReference>
<dbReference type="FunFam" id="2.10.25.10:FF:000385">
    <property type="entry name" value="Hemicentin 1"/>
    <property type="match status" value="1"/>
</dbReference>
<feature type="domain" description="Ig-like" evidence="17">
    <location>
        <begin position="1319"/>
        <end position="1407"/>
    </location>
</feature>
<feature type="domain" description="Ig-like" evidence="17">
    <location>
        <begin position="758"/>
        <end position="851"/>
    </location>
</feature>
<feature type="domain" description="Ig-like" evidence="17">
    <location>
        <begin position="1601"/>
        <end position="1688"/>
    </location>
</feature>
<dbReference type="SUPFAM" id="SSF57184">
    <property type="entry name" value="Growth factor receptor domain"/>
    <property type="match status" value="3"/>
</dbReference>
<dbReference type="FunFam" id="2.10.25.10:FF:000023">
    <property type="entry name" value="Fibrillin 2"/>
    <property type="match status" value="1"/>
</dbReference>
<evidence type="ECO:0000256" key="11">
    <source>
        <dbReference type="ARBA" id="ARBA00023136"/>
    </source>
</evidence>
<dbReference type="PROSITE" id="PS50092">
    <property type="entry name" value="TSP1"/>
    <property type="match status" value="1"/>
</dbReference>
<dbReference type="FunFam" id="2.60.40.10:FF:000706">
    <property type="entry name" value="Hemicentin 1"/>
    <property type="match status" value="1"/>
</dbReference>
<reference evidence="19" key="1">
    <citation type="submission" date="2020-03" db="EMBL/GenBank/DDBJ databases">
        <authorList>
            <person name="Weist P."/>
        </authorList>
    </citation>
    <scope>NUCLEOTIDE SEQUENCE</scope>
</reference>
<evidence type="ECO:0000256" key="3">
    <source>
        <dbReference type="ARBA" id="ARBA00022475"/>
    </source>
</evidence>
<feature type="domain" description="Ig-like" evidence="17">
    <location>
        <begin position="1691"/>
        <end position="1779"/>
    </location>
</feature>
<dbReference type="Gene3D" id="2.40.155.10">
    <property type="entry name" value="Green fluorescent protein"/>
    <property type="match status" value="1"/>
</dbReference>
<feature type="domain" description="Ig-like" evidence="17">
    <location>
        <begin position="1414"/>
        <end position="1503"/>
    </location>
</feature>
<feature type="domain" description="EGF-like" evidence="16">
    <location>
        <begin position="3108"/>
        <end position="3147"/>
    </location>
</feature>
<dbReference type="InterPro" id="IPR009017">
    <property type="entry name" value="GFP"/>
</dbReference>
<dbReference type="GO" id="GO:0005886">
    <property type="term" value="C:plasma membrane"/>
    <property type="evidence" value="ECO:0007669"/>
    <property type="project" value="UniProtKB-SubCell"/>
</dbReference>
<feature type="disulfide bond" evidence="15">
    <location>
        <begin position="3112"/>
        <end position="3122"/>
    </location>
</feature>
<dbReference type="FunFam" id="2.60.40.10:FF:000186">
    <property type="entry name" value="Hemicentin 1"/>
    <property type="match status" value="3"/>
</dbReference>
<feature type="domain" description="Ig-like" evidence="17">
    <location>
        <begin position="1874"/>
        <end position="1964"/>
    </location>
</feature>
<feature type="domain" description="EGF-like" evidence="16">
    <location>
        <begin position="2802"/>
        <end position="2841"/>
    </location>
</feature>
<feature type="domain" description="Ig-like" evidence="17">
    <location>
        <begin position="2058"/>
        <end position="2143"/>
    </location>
</feature>
<dbReference type="GO" id="GO:0043025">
    <property type="term" value="C:neuronal cell body"/>
    <property type="evidence" value="ECO:0007669"/>
    <property type="project" value="TreeGrafter"/>
</dbReference>
<dbReference type="SMART" id="SM00409">
    <property type="entry name" value="IG"/>
    <property type="match status" value="26"/>
</dbReference>
<dbReference type="InterPro" id="IPR036179">
    <property type="entry name" value="Ig-like_dom_sf"/>
</dbReference>
<evidence type="ECO:0000256" key="2">
    <source>
        <dbReference type="ARBA" id="ARBA00004498"/>
    </source>
</evidence>
<dbReference type="SMART" id="SM00179">
    <property type="entry name" value="EGF_CA"/>
    <property type="match status" value="8"/>
</dbReference>
<dbReference type="InterPro" id="IPR013106">
    <property type="entry name" value="Ig_V-set"/>
</dbReference>
<dbReference type="SMART" id="SM00408">
    <property type="entry name" value="IGc2"/>
    <property type="match status" value="26"/>
</dbReference>
<feature type="domain" description="Ig-like" evidence="17">
    <location>
        <begin position="1507"/>
        <end position="1596"/>
    </location>
</feature>
<evidence type="ECO:0000259" key="18">
    <source>
        <dbReference type="PROSITE" id="PS50993"/>
    </source>
</evidence>
<dbReference type="CDD" id="cd00096">
    <property type="entry name" value="Ig"/>
    <property type="match status" value="6"/>
</dbReference>
<keyword evidence="8" id="KW-0732">Signal</keyword>
<comment type="caution">
    <text evidence="19">The sequence shown here is derived from an EMBL/GenBank/DDBJ whole genome shotgun (WGS) entry which is preliminary data.</text>
</comment>
<dbReference type="PROSITE" id="PS50993">
    <property type="entry name" value="NIDOGEN_G2"/>
    <property type="match status" value="1"/>
</dbReference>
<feature type="domain" description="EGF-like" evidence="16">
    <location>
        <begin position="2967"/>
        <end position="3002"/>
    </location>
</feature>
<feature type="domain" description="Ig-like" evidence="17">
    <location>
        <begin position="478"/>
        <end position="565"/>
    </location>
</feature>
<evidence type="ECO:0000256" key="5">
    <source>
        <dbReference type="ARBA" id="ARBA00022530"/>
    </source>
</evidence>
<gene>
    <name evidence="19" type="ORF">PLEPLA_LOCUS11623</name>
</gene>
<dbReference type="Pfam" id="PF12662">
    <property type="entry name" value="cEGF"/>
    <property type="match status" value="2"/>
</dbReference>
<keyword evidence="3" id="KW-1003">Cell membrane</keyword>
<dbReference type="InterPro" id="IPR000884">
    <property type="entry name" value="TSP1_rpt"/>
</dbReference>
<dbReference type="SUPFAM" id="SSF48726">
    <property type="entry name" value="Immunoglobulin"/>
    <property type="match status" value="26"/>
</dbReference>
<evidence type="ECO:0000256" key="7">
    <source>
        <dbReference type="ARBA" id="ARBA00022606"/>
    </source>
</evidence>
<dbReference type="InterPro" id="IPR003599">
    <property type="entry name" value="Ig_sub"/>
</dbReference>
<evidence type="ECO:0000256" key="15">
    <source>
        <dbReference type="PROSITE-ProRule" id="PRU00076"/>
    </source>
</evidence>
<keyword evidence="4" id="KW-0964">Secreted</keyword>
<feature type="domain" description="Ig-like" evidence="17">
    <location>
        <begin position="2329"/>
        <end position="2410"/>
    </location>
</feature>
<dbReference type="InterPro" id="IPR009030">
    <property type="entry name" value="Growth_fac_rcpt_cys_sf"/>
</dbReference>
<dbReference type="FunFam" id="2.10.25.10:FF:000010">
    <property type="entry name" value="Pro-epidermal growth factor"/>
    <property type="match status" value="1"/>
</dbReference>
<dbReference type="FunFam" id="2.10.25.10:FF:000210">
    <property type="entry name" value="Hemicentin 1"/>
    <property type="match status" value="1"/>
</dbReference>
<evidence type="ECO:0000256" key="8">
    <source>
        <dbReference type="ARBA" id="ARBA00022729"/>
    </source>
</evidence>
<organism evidence="19 20">
    <name type="scientific">Pleuronectes platessa</name>
    <name type="common">European plaice</name>
    <dbReference type="NCBI Taxonomy" id="8262"/>
    <lineage>
        <taxon>Eukaryota</taxon>
        <taxon>Metazoa</taxon>
        <taxon>Chordata</taxon>
        <taxon>Craniata</taxon>
        <taxon>Vertebrata</taxon>
        <taxon>Euteleostomi</taxon>
        <taxon>Actinopterygii</taxon>
        <taxon>Neopterygii</taxon>
        <taxon>Teleostei</taxon>
        <taxon>Neoteleostei</taxon>
        <taxon>Acanthomorphata</taxon>
        <taxon>Carangaria</taxon>
        <taxon>Pleuronectiformes</taxon>
        <taxon>Pleuronectoidei</taxon>
        <taxon>Pleuronectidae</taxon>
        <taxon>Pleuronectes</taxon>
    </lineage>
</organism>
<dbReference type="FunFam" id="2.60.40.10:FF:000503">
    <property type="entry name" value="Hemicentin 1"/>
    <property type="match status" value="1"/>
</dbReference>
<dbReference type="InterPro" id="IPR000742">
    <property type="entry name" value="EGF"/>
</dbReference>
<evidence type="ECO:0000259" key="16">
    <source>
        <dbReference type="PROSITE" id="PS50026"/>
    </source>
</evidence>
<evidence type="ECO:0000256" key="4">
    <source>
        <dbReference type="ARBA" id="ARBA00022525"/>
    </source>
</evidence>
<feature type="domain" description="EGF-like" evidence="16">
    <location>
        <begin position="3010"/>
        <end position="3050"/>
    </location>
</feature>
<dbReference type="GO" id="GO:0008046">
    <property type="term" value="F:axon guidance receptor activity"/>
    <property type="evidence" value="ECO:0007669"/>
    <property type="project" value="TreeGrafter"/>
</dbReference>
<dbReference type="Gene3D" id="2.60.40.10">
    <property type="entry name" value="Immunoglobulins"/>
    <property type="match status" value="26"/>
</dbReference>
<feature type="domain" description="Ig-like" evidence="17">
    <location>
        <begin position="1242"/>
        <end position="1314"/>
    </location>
</feature>
<dbReference type="SUPFAM" id="SSF82895">
    <property type="entry name" value="TSP-1 type 1 repeat"/>
    <property type="match status" value="1"/>
</dbReference>
<feature type="domain" description="Ig-like" evidence="17">
    <location>
        <begin position="2237"/>
        <end position="2324"/>
    </location>
</feature>
<dbReference type="FunFam" id="2.60.40.10:FF:000285">
    <property type="entry name" value="Hemicentin 1"/>
    <property type="match status" value="4"/>
</dbReference>
<dbReference type="FunFam" id="2.10.25.10:FF:000038">
    <property type="entry name" value="Fibrillin 2"/>
    <property type="match status" value="1"/>
</dbReference>
<dbReference type="SMART" id="SM00209">
    <property type="entry name" value="TSP1"/>
    <property type="match status" value="1"/>
</dbReference>
<evidence type="ECO:0000256" key="10">
    <source>
        <dbReference type="ARBA" id="ARBA00022837"/>
    </source>
</evidence>
<dbReference type="Pfam" id="PF07474">
    <property type="entry name" value="G2F"/>
    <property type="match status" value="1"/>
</dbReference>
<evidence type="ECO:0000256" key="13">
    <source>
        <dbReference type="ARBA" id="ARBA00023180"/>
    </source>
</evidence>
<feature type="domain" description="Ig-like" evidence="17">
    <location>
        <begin position="1158"/>
        <end position="1238"/>
    </location>
</feature>
<feature type="domain" description="Ig-like" evidence="17">
    <location>
        <begin position="1967"/>
        <end position="2053"/>
    </location>
</feature>
<sequence length="3315" mass="358777">CLAGYEGLYICEAKNQFGTSKTEARVTVTGRSPQSWLMVHNHYHWCGQSLSIPCMLLDGYLFQKDIGSAKWRMFLRSDGSLYMQEPPRGYWTYVCTAVNVAGSMNITVHLEVQVPPEINAGPYHYIANEGVDITLSCEASGVPKPNVVWSKGRQPVLRDRSSLQYDLDGYLHIPHPTIEDAGIYICTATSPVGYASREIQLSVNTMPTIMGVSDHDNKVKMTAEVGTEVVLPCEAQGSPSPLVIWSRNGHPIPPVTAGFTVLPSGSLKITDVRLIDSKLYSCTAENPAGNVSVSYNLHIQAKPRIQPAPSLLKALIGQTVTLPCVVQGEPKPEVTWFHNGLPVGVNTTPLRIQQVKLADQGTYQCVARNSAGEETLEIKLEILEAPSFAEPGDAVMEKVANSKVIILCPAEGSPRPKVRWFKNGLEIHPEQSEFSVARDGALVISTASASHSGDFKCMATNEAGSVERKTRLKVNVPPEIQKDNQPLNLTVTLKQPLTLGCDVFGIPSPTITWTKDGHPVNSPGVYLQNGNRMLRIYRVQPDHAGQFACTAKNSAGEARREYNIVVQAPPVISGTSRLQELTVVLGQEVDFQCRVSGQPPPRVEWSRDGEVLSRDGDPHVEFLEDGQLLKVKSVRLRDQGIYQCLASNNAGTQMRQFRLTVQAPPTIKGPSETSEVSVVLGFPTVLPCDVEGSPTPSITWLKDNQPIVSSPQQTYTRSGQALRLGSAQGDSTGLYTCRATNPAGTAIKHYSVSVLVPPQIEGESTSLKFGGQEEKVRINGSLTLSCLSKGFPEPKVNWFKDGQLLIGNVHAGIQESGHFLHIDNALMSHEGQYTCVVTNSAGEDKRDFHVNIQVPPVFHRLTNREAAWGLGHEDDNNNEDMVEKREVVLGHPISLSCESNAIPPPKLSWYKDGRKLTSADGVVLLPGGQVLQIPRVQREDSGKYTCQAVNEAGEDHMHFELEILVPPVITGALEEFMEEMGAVVNSTVVLHCDAAGHPAPVISWLKDGQPLHRDTLHHISEDGTQLQLLSVQVSDMAGYLCIAENKIGTVEKLFSLTVQVPPRIIGSKEEEVSVIEGHMVSLLCDVQAYPPPEITWTRDGEVHLIGNGINILPGGQMLQLTRARLEDAGQYVCTATNSAGQDQKNILLSVYVLPTLKPRLDTESDLVTPQVGSSVTLRCEAHGVPEPEVTWYRNGLQLAAGNGLKMDRHQLEVTGVQMTDGGTYTCKVSNMAGQESLNYTLGSHVGLICEATGVPVPSITWLKDGAPIESSLQWQWSVRGNRLELGPLTLSHAGTYTCVAKNSEGHTQKDYTLTVQVSPTILDSDHPSNLSAPMGEELTLECRATGTPTPRLSWLKDGVTLEGSNSRHISVTPDGSTLTLLRLSPEDSGTYTCLAFSPAGQESKIYTLFVLVPPSISGETTVPKEVQVTQDSAVTLECQAAGNPPPQISWLRNGRPLLLSPRARLLSGDSVLRISPVQLSDSGVYTCVARSRAGLAELSYDVQVQVPAGVDHVEPVEPVTVVQGSLVTLTCEARGVPPPTLTWMKDSQPLSLHRNLLLDGQETRLQLPDVGPSDAGLYSCVASNQAGSSTKSFNLTVLEPPKISSSSSPELTIAVDSPLELECSAVGVPPPTLSWLKDGRPLEGADIVQQDGHFVRISKVQVQDAGLYTCLATSLAGEDGKNHWVRVQVPPTLLGSGDVRTLTVPVNGHLTLECLAESDPPPDIEWYKDEAKLQPGGRIQRLAGGQYLEIQEVKPDDSGQYSCVVTNMAGSTSLIFTVEILLPPVIRESSSLVTTHLGQDARLPCEVEDDSSPTVVWRKDGFTVSLDNKKYTISEGSLRVHEAQMSDAGRYYCTVSNQAGSDHRGIDLRVFVGPSISPGPFNMTVTAGIRAVLSCEITGTPPPKVSWKRNGTPLDISQLPGTYRSLSSGSLVLLSPSTEDEGYFECTAVNDVGEERRVIEVIVQVPPTIEDDVTTVTAVKMSPVVLPCHVQGRPQPTITWTKGGTKLGARGGTYRVLPTGVLEITAAVPSHAGRYTCSARNPAGVAHKHMSLTVQEPPEIRPMAEEVQVVLHHGTVLSCEAQGFPRPSITWQREGVPIAAGHRLAVLSNGALKFSRVTLGDAGTYQCLAKNEAGLAVGRTKLVLQVPPVLSIPRVEYTAVLGQPVSLECAADGQPQPEVTWHKERRPVVDSTHIRIFANGTLAITSTQRSDAGLYTCTAKNLAGRTSQDMRLVIQIPPLIPPAQTELSVMQGFQALLPCAAQGSPEPRVSWEKDGAIMANRPGKFTVLRSGELIIERAEPGDAGVFTCVATNAAGSVKQDIRLSINMRPAFKELPGDVTLNKGQSLALSCHAQGTPSPVISWTVNNSPYSGATIDEAGRSSIIMDNVTTSNAGTYVCIAENSVGSIRALSFVRIREPPVLKGEAHMSQTVVQGGSAMLDCPVHGNPSPVLRWLRDGKPLLRSLRMQALLNGSLVIYRITAADEGEYQCVAESEAGKVERTITVKVQINGGYSNWQEWSPCSITCGQGFQERIRLCNNPEPANGGRSCSSPSVDSRKCHAGLCPGETPRRTRGSLIGMVNEREFGVSFLEANISDNVEEASSTLQARLDNIPPSVGPLLGVLVSVFAPIYWTTVLQSGEARNGYSFTQGQFRQESQLEFETGEILRLTHVARGVDSEGVLLIDIVVNGFVPPSLSSSHLSLQEFDESYVQTGQGQLYSWSSQTHQRGGNPMVLRCNHTIIYEDQEERQGPLLQLLKVSGMNSVYNMFTLTLDFHITASLLIPDGYEDSCPKGFTLDTASYCADEDECALQTPCSHSCNNIMGGFTCACPSGFTISTETNTCQDIDECSQGSHMCHYNQQCVNTVGTYRCQAKCGPGFKPSITGTSYVDECQESALSPCQHQCLNTLGSFRCICHPGYQLSGHRCIDINECMRNVCPAHQQCRNTEGGYQCFDSCPAGMTKADDGACKDIDECQDGSNMCRYTQICQNTIGGYGCVCSRGYRTQGVGLPCLDIDECQQTPNPCAFQCRNVPGSFRCLCPPGTVLLGDGRSCAGLERGQTFTNGTRVRARVRPQLVSTLGRPILSRSHGASRITRQSCPAGYTNRDGTCVDVDECLLRKPCQHECRNTIGSFQCLCPPGYQLLPNGRSCKDINECVEQGIQCGHNQMCFNTRGGYQCLDTPCPASFQTGASPGTCYRPCSLDCATGGSPLLLQYKLLTVPSGIPANHNVVRLSAFSESGVLQDRTSFTILEQQSETGVMGRVFGIRDEAGRGIISTLRALDRAGLVRLKVQATTISLQGRITYQSIFIIYISISSYPY</sequence>
<keyword evidence="6 15" id="KW-0245">EGF-like domain</keyword>
<dbReference type="CDD" id="cd00054">
    <property type="entry name" value="EGF_CA"/>
    <property type="match status" value="8"/>
</dbReference>
<feature type="non-terminal residue" evidence="19">
    <location>
        <position position="3315"/>
    </location>
</feature>
<dbReference type="InterPro" id="IPR000152">
    <property type="entry name" value="EGF-type_Asp/Asn_hydroxyl_site"/>
</dbReference>
<proteinExistence type="predicted"/>
<dbReference type="SMART" id="SM00682">
    <property type="entry name" value="G2F"/>
    <property type="match status" value="1"/>
</dbReference>
<dbReference type="FunFam" id="2.20.100.10:FF:000007">
    <property type="entry name" value="Thrombospondin 1"/>
    <property type="match status" value="1"/>
</dbReference>
<evidence type="ECO:0000256" key="1">
    <source>
        <dbReference type="ARBA" id="ARBA00004236"/>
    </source>
</evidence>
<keyword evidence="12 15" id="KW-1015">Disulfide bond</keyword>
<dbReference type="InterPro" id="IPR018097">
    <property type="entry name" value="EGF_Ca-bd_CS"/>
</dbReference>
<feature type="domain" description="Ig-like" evidence="17">
    <location>
        <begin position="2417"/>
        <end position="2502"/>
    </location>
</feature>
<evidence type="ECO:0000256" key="6">
    <source>
        <dbReference type="ARBA" id="ARBA00022536"/>
    </source>
</evidence>
<dbReference type="GO" id="GO:0007156">
    <property type="term" value="P:homophilic cell adhesion via plasma membrane adhesion molecules"/>
    <property type="evidence" value="ECO:0007669"/>
    <property type="project" value="TreeGrafter"/>
</dbReference>
<keyword evidence="10" id="KW-0106">Calcium</keyword>
<name>A0A9N7U441_PLEPL</name>
<feature type="domain" description="Ig-like" evidence="17">
    <location>
        <begin position="570"/>
        <end position="660"/>
    </location>
</feature>
<dbReference type="GO" id="GO:0030855">
    <property type="term" value="P:epithelial cell differentiation"/>
    <property type="evidence" value="ECO:0007669"/>
    <property type="project" value="UniProtKB-ARBA"/>
</dbReference>
<dbReference type="Pfam" id="PF07645">
    <property type="entry name" value="EGF_CA"/>
    <property type="match status" value="4"/>
</dbReference>
<dbReference type="PROSITE" id="PS01186">
    <property type="entry name" value="EGF_2"/>
    <property type="match status" value="3"/>
</dbReference>
<keyword evidence="5" id="KW-0272">Extracellular matrix</keyword>
<dbReference type="Pfam" id="PF13927">
    <property type="entry name" value="Ig_3"/>
    <property type="match status" value="9"/>
</dbReference>
<feature type="domain" description="Ig-like" evidence="17">
    <location>
        <begin position="1062"/>
        <end position="1149"/>
    </location>
</feature>
<keyword evidence="11" id="KW-0472">Membrane</keyword>
<dbReference type="FunFam" id="2.10.25.10:FF:000352">
    <property type="entry name" value="Hemicentin 1"/>
    <property type="match status" value="1"/>
</dbReference>
<evidence type="ECO:0000313" key="19">
    <source>
        <dbReference type="EMBL" id="CAB1423702.1"/>
    </source>
</evidence>
<feature type="disulfide bond" evidence="15">
    <location>
        <begin position="2806"/>
        <end position="2816"/>
    </location>
</feature>
<dbReference type="InterPro" id="IPR001881">
    <property type="entry name" value="EGF-like_Ca-bd_dom"/>
</dbReference>
<dbReference type="FunFam" id="2.60.40.10:FF:000130">
    <property type="entry name" value="Hemicentin 1"/>
    <property type="match status" value="6"/>
</dbReference>
<feature type="domain" description="Ig-like" evidence="17">
    <location>
        <begin position="207"/>
        <end position="294"/>
    </location>
</feature>
<feature type="domain" description="Ig-like" evidence="17">
    <location>
        <begin position="966"/>
        <end position="1057"/>
    </location>
</feature>
<keyword evidence="20" id="KW-1185">Reference proteome</keyword>
<dbReference type="SMART" id="SM00181">
    <property type="entry name" value="EGF"/>
    <property type="match status" value="8"/>
</dbReference>
<dbReference type="FunFam" id="2.60.40.10:FF:001348">
    <property type="entry name" value="Hemicentin 2"/>
    <property type="match status" value="1"/>
</dbReference>
<dbReference type="InterPro" id="IPR036383">
    <property type="entry name" value="TSP1_rpt_sf"/>
</dbReference>
<dbReference type="SMART" id="SM00406">
    <property type="entry name" value="IGv"/>
    <property type="match status" value="10"/>
</dbReference>
<dbReference type="EMBL" id="CADEAL010000673">
    <property type="protein sequence ID" value="CAB1423702.1"/>
    <property type="molecule type" value="Genomic_DNA"/>
</dbReference>
<feature type="domain" description="Ig-like" evidence="17">
    <location>
        <begin position="664"/>
        <end position="753"/>
    </location>
</feature>
<keyword evidence="7" id="KW-0716">Sensory transduction</keyword>
<dbReference type="InterPro" id="IPR050958">
    <property type="entry name" value="Cell_Adh-Cytoskel_Orgn"/>
</dbReference>
<dbReference type="Pfam" id="PF00090">
    <property type="entry name" value="TSP_1"/>
    <property type="match status" value="1"/>
</dbReference>
<feature type="domain" description="Ig-like" evidence="17">
    <location>
        <begin position="856"/>
        <end position="962"/>
    </location>
</feature>
<dbReference type="InterPro" id="IPR006605">
    <property type="entry name" value="G2_nidogen/fibulin_G2F"/>
</dbReference>
<dbReference type="InterPro" id="IPR013098">
    <property type="entry name" value="Ig_I-set"/>
</dbReference>
<dbReference type="Proteomes" id="UP001153269">
    <property type="component" value="Unassembled WGS sequence"/>
</dbReference>
<dbReference type="InterPro" id="IPR049883">
    <property type="entry name" value="NOTCH1_EGF-like"/>
</dbReference>
<comment type="subcellular location">
    <subcellularLocation>
        <location evidence="1">Cell membrane</location>
    </subcellularLocation>
    <subcellularLocation>
        <location evidence="2">Secreted</location>
        <location evidence="2">Extracellular space</location>
        <location evidence="2">Extracellular matrix</location>
    </subcellularLocation>
</comment>
<dbReference type="PANTHER" id="PTHR45080">
    <property type="entry name" value="CONTACTIN 5"/>
    <property type="match status" value="1"/>
</dbReference>
<feature type="domain" description="Ig-like" evidence="17">
    <location>
        <begin position="2147"/>
        <end position="2233"/>
    </location>
</feature>